<keyword evidence="14" id="KW-0812">Transmembrane</keyword>
<evidence type="ECO:0000313" key="18">
    <source>
        <dbReference type="EMBL" id="EQD31794.1"/>
    </source>
</evidence>
<evidence type="ECO:0000256" key="1">
    <source>
        <dbReference type="ARBA" id="ARBA00001974"/>
    </source>
</evidence>
<keyword evidence="7" id="KW-0285">Flavoprotein</keyword>
<evidence type="ECO:0000256" key="3">
    <source>
        <dbReference type="ARBA" id="ARBA00009347"/>
    </source>
</evidence>
<dbReference type="SUPFAM" id="SSF47203">
    <property type="entry name" value="Acyl-CoA dehydrogenase C-terminal domain-like"/>
    <property type="match status" value="1"/>
</dbReference>
<evidence type="ECO:0000256" key="2">
    <source>
        <dbReference type="ARBA" id="ARBA00005005"/>
    </source>
</evidence>
<comment type="cofactor">
    <cofactor evidence="1">
        <name>FAD</name>
        <dbReference type="ChEBI" id="CHEBI:57692"/>
    </cofactor>
</comment>
<evidence type="ECO:0000256" key="5">
    <source>
        <dbReference type="ARBA" id="ARBA00012040"/>
    </source>
</evidence>
<evidence type="ECO:0000256" key="8">
    <source>
        <dbReference type="ARBA" id="ARBA00022827"/>
    </source>
</evidence>
<dbReference type="CDD" id="cd00567">
    <property type="entry name" value="ACAD"/>
    <property type="match status" value="1"/>
</dbReference>
<reference evidence="18" key="1">
    <citation type="submission" date="2013-08" db="EMBL/GenBank/DDBJ databases">
        <authorList>
            <person name="Mendez C."/>
            <person name="Richter M."/>
            <person name="Ferrer M."/>
            <person name="Sanchez J."/>
        </authorList>
    </citation>
    <scope>NUCLEOTIDE SEQUENCE</scope>
</reference>
<keyword evidence="8" id="KW-0274">FAD</keyword>
<dbReference type="EC" id="1.3.8.7" evidence="4"/>
<keyword evidence="10" id="KW-0560">Oxidoreductase</keyword>
<keyword evidence="14" id="KW-1133">Transmembrane helix</keyword>
<evidence type="ECO:0000256" key="13">
    <source>
        <dbReference type="ARBA" id="ARBA00049247"/>
    </source>
</evidence>
<evidence type="ECO:0000256" key="7">
    <source>
        <dbReference type="ARBA" id="ARBA00022630"/>
    </source>
</evidence>
<comment type="similarity">
    <text evidence="3">Belongs to the acyl-CoA dehydrogenase family.</text>
</comment>
<proteinExistence type="inferred from homology"/>
<evidence type="ECO:0000256" key="10">
    <source>
        <dbReference type="ARBA" id="ARBA00023002"/>
    </source>
</evidence>
<dbReference type="InterPro" id="IPR009100">
    <property type="entry name" value="AcylCoA_DH/oxidase_NM_dom_sf"/>
</dbReference>
<dbReference type="Pfam" id="PF02771">
    <property type="entry name" value="Acyl-CoA_dh_N"/>
    <property type="match status" value="1"/>
</dbReference>
<name>T0ZSZ0_9ZZZZ</name>
<dbReference type="GO" id="GO:0070991">
    <property type="term" value="F:medium-chain fatty acyl-CoA dehydrogenase activity"/>
    <property type="evidence" value="ECO:0007669"/>
    <property type="project" value="UniProtKB-EC"/>
</dbReference>
<feature type="domain" description="Acyl-CoA dehydrogenase C-terminal bacterial-type" evidence="17">
    <location>
        <begin position="519"/>
        <end position="802"/>
    </location>
</feature>
<dbReference type="GO" id="GO:0050660">
    <property type="term" value="F:flavin adenine dinucleotide binding"/>
    <property type="evidence" value="ECO:0007669"/>
    <property type="project" value="InterPro"/>
</dbReference>
<dbReference type="InterPro" id="IPR046373">
    <property type="entry name" value="Acyl-CoA_Oxase/DH_mid-dom_sf"/>
</dbReference>
<dbReference type="InterPro" id="IPR015396">
    <property type="entry name" value="FadE_C"/>
</dbReference>
<dbReference type="NCBIfam" id="NF009586">
    <property type="entry name" value="PRK13026.1"/>
    <property type="match status" value="1"/>
</dbReference>
<dbReference type="GO" id="GO:0033539">
    <property type="term" value="P:fatty acid beta-oxidation using acyl-CoA dehydrogenase"/>
    <property type="evidence" value="ECO:0007669"/>
    <property type="project" value="InterPro"/>
</dbReference>
<dbReference type="PANTHER" id="PTHR48083:SF33">
    <property type="entry name" value="ACYL-COENZYME A DEHYDROGENASE"/>
    <property type="match status" value="1"/>
</dbReference>
<dbReference type="EC" id="1.3.8.8" evidence="5"/>
<evidence type="ECO:0000256" key="11">
    <source>
        <dbReference type="ARBA" id="ARBA00023098"/>
    </source>
</evidence>
<keyword evidence="14" id="KW-0472">Membrane</keyword>
<evidence type="ECO:0000256" key="4">
    <source>
        <dbReference type="ARBA" id="ARBA00012033"/>
    </source>
</evidence>
<feature type="domain" description="Acyl-CoA dehydrogenase/oxidase N-terminal" evidence="16">
    <location>
        <begin position="146"/>
        <end position="238"/>
    </location>
</feature>
<dbReference type="UniPathway" id="UPA00659"/>
<dbReference type="Gene3D" id="2.40.110.10">
    <property type="entry name" value="Butyryl-CoA Dehydrogenase, subunit A, domain 2"/>
    <property type="match status" value="1"/>
</dbReference>
<protein>
    <recommendedName>
        <fullName evidence="6">Acyl-coenzyme A dehydrogenase</fullName>
        <ecNumber evidence="4">1.3.8.7</ecNumber>
        <ecNumber evidence="5">1.3.8.8</ecNumber>
    </recommendedName>
</protein>
<dbReference type="Gene3D" id="1.20.140.10">
    <property type="entry name" value="Butyryl-CoA Dehydrogenase, subunit A, domain 3"/>
    <property type="match status" value="1"/>
</dbReference>
<comment type="catalytic activity">
    <reaction evidence="13">
        <text>a long-chain 2,3-saturated fatty acyl-CoA + oxidized [electron-transfer flavoprotein] + H(+) = a long-chain (2E)-enoyl-CoA + reduced [electron-transfer flavoprotein]</text>
        <dbReference type="Rhea" id="RHEA:17721"/>
        <dbReference type="Rhea" id="RHEA-COMP:10685"/>
        <dbReference type="Rhea" id="RHEA-COMP:10686"/>
        <dbReference type="ChEBI" id="CHEBI:15378"/>
        <dbReference type="ChEBI" id="CHEBI:57692"/>
        <dbReference type="ChEBI" id="CHEBI:58307"/>
        <dbReference type="ChEBI" id="CHEBI:83721"/>
        <dbReference type="ChEBI" id="CHEBI:83727"/>
        <dbReference type="EC" id="1.3.8.8"/>
    </reaction>
</comment>
<dbReference type="InterPro" id="IPR050741">
    <property type="entry name" value="Acyl-CoA_dehydrogenase"/>
</dbReference>
<dbReference type="GO" id="GO:0005737">
    <property type="term" value="C:cytoplasm"/>
    <property type="evidence" value="ECO:0007669"/>
    <property type="project" value="TreeGrafter"/>
</dbReference>
<dbReference type="Pfam" id="PF09317">
    <property type="entry name" value="ACDH_C"/>
    <property type="match status" value="1"/>
</dbReference>
<dbReference type="InterPro" id="IPR037069">
    <property type="entry name" value="AcylCoA_DH/ox_N_sf"/>
</dbReference>
<evidence type="ECO:0000256" key="9">
    <source>
        <dbReference type="ARBA" id="ARBA00022832"/>
    </source>
</evidence>
<evidence type="ECO:0000256" key="12">
    <source>
        <dbReference type="ARBA" id="ARBA00047882"/>
    </source>
</evidence>
<reference evidence="18" key="2">
    <citation type="journal article" date="2014" name="ISME J.">
        <title>Microbial stratification in low pH oxic and suboxic macroscopic growths along an acid mine drainage.</title>
        <authorList>
            <person name="Mendez-Garcia C."/>
            <person name="Mesa V."/>
            <person name="Sprenger R.R."/>
            <person name="Richter M."/>
            <person name="Diez M.S."/>
            <person name="Solano J."/>
            <person name="Bargiela R."/>
            <person name="Golyshina O.V."/>
            <person name="Manteca A."/>
            <person name="Ramos J.L."/>
            <person name="Gallego J.R."/>
            <person name="Llorente I."/>
            <person name="Martins Dos Santos V.A."/>
            <person name="Jensen O.N."/>
            <person name="Pelaez A.I."/>
            <person name="Sanchez J."/>
            <person name="Ferrer M."/>
        </authorList>
    </citation>
    <scope>NUCLEOTIDE SEQUENCE</scope>
</reference>
<feature type="domain" description="Acyl-CoA dehydrogenase/oxidase C-terminal" evidence="15">
    <location>
        <begin position="365"/>
        <end position="512"/>
    </location>
</feature>
<comment type="caution">
    <text evidence="18">The sequence shown here is derived from an EMBL/GenBank/DDBJ whole genome shotgun (WGS) entry which is preliminary data.</text>
</comment>
<evidence type="ECO:0000259" key="15">
    <source>
        <dbReference type="Pfam" id="PF00441"/>
    </source>
</evidence>
<dbReference type="FunFam" id="1.10.540.10:FF:000004">
    <property type="entry name" value="Acyl-CoA dehydrogenase"/>
    <property type="match status" value="1"/>
</dbReference>
<dbReference type="InterPro" id="IPR009075">
    <property type="entry name" value="AcylCo_DH/oxidase_C"/>
</dbReference>
<dbReference type="GO" id="GO:0004466">
    <property type="term" value="F:long-chain fatty acyl-CoA dehydrogenase activity"/>
    <property type="evidence" value="ECO:0007669"/>
    <property type="project" value="UniProtKB-EC"/>
</dbReference>
<organism evidence="18">
    <name type="scientific">mine drainage metagenome</name>
    <dbReference type="NCBI Taxonomy" id="410659"/>
    <lineage>
        <taxon>unclassified sequences</taxon>
        <taxon>metagenomes</taxon>
        <taxon>ecological metagenomes</taxon>
    </lineage>
</organism>
<dbReference type="EMBL" id="AUZY01012024">
    <property type="protein sequence ID" value="EQD31794.1"/>
    <property type="molecule type" value="Genomic_DNA"/>
</dbReference>
<dbReference type="FunFam" id="2.40.110.10:FF:000010">
    <property type="entry name" value="Acyl-CoA dehydrogenase"/>
    <property type="match status" value="1"/>
</dbReference>
<keyword evidence="11" id="KW-0443">Lipid metabolism</keyword>
<evidence type="ECO:0000259" key="16">
    <source>
        <dbReference type="Pfam" id="PF02771"/>
    </source>
</evidence>
<dbReference type="AlphaFoldDB" id="T0ZSZ0"/>
<dbReference type="InterPro" id="IPR036250">
    <property type="entry name" value="AcylCo_DH-like_C"/>
</dbReference>
<dbReference type="SUPFAM" id="SSF56645">
    <property type="entry name" value="Acyl-CoA dehydrogenase NM domain-like"/>
    <property type="match status" value="1"/>
</dbReference>
<dbReference type="Pfam" id="PF00441">
    <property type="entry name" value="Acyl-CoA_dh_1"/>
    <property type="match status" value="1"/>
</dbReference>
<evidence type="ECO:0000256" key="14">
    <source>
        <dbReference type="SAM" id="Phobius"/>
    </source>
</evidence>
<evidence type="ECO:0000259" key="17">
    <source>
        <dbReference type="Pfam" id="PF09317"/>
    </source>
</evidence>
<dbReference type="InterPro" id="IPR013786">
    <property type="entry name" value="AcylCoA_DH/ox_N"/>
</dbReference>
<dbReference type="Gene3D" id="1.10.540.10">
    <property type="entry name" value="Acyl-CoA dehydrogenase/oxidase, N-terminal domain"/>
    <property type="match status" value="1"/>
</dbReference>
<evidence type="ECO:0000256" key="6">
    <source>
        <dbReference type="ARBA" id="ARBA00020144"/>
    </source>
</evidence>
<dbReference type="PANTHER" id="PTHR48083">
    <property type="entry name" value="MEDIUM-CHAIN SPECIFIC ACYL-COA DEHYDROGENASE, MITOCHONDRIAL-RELATED"/>
    <property type="match status" value="1"/>
</dbReference>
<dbReference type="FunFam" id="1.20.140.10:FF:000009">
    <property type="entry name" value="Acyl-CoA dehydrogenase"/>
    <property type="match status" value="1"/>
</dbReference>
<sequence length="824" mass="90632">MVFVLLIWVVALFVGLAGSAFMRTPLWITSIWIAVWLGILIGFLPGPATFGVAIVGLAMLVLINRTPIRKSLFTKPLLRAYRRVLPAMSTTEQEALAAGTVWWEGELFSGRPRWSKLLDIPKPELTQEERAFLSGPVEELCGMLDDWKITHEWADLPAEIWNFLKTNRFFALIIPKSFGGLEFSSYAHSEILLRIAARSITAASVVAVPNSLGPAELLLHYGTTEQKSHYLPRLARGDEIPCFALTGPFAGSDAASIPDIGIVCRGDWDGQTVLGLRLNFEKRYITLAPVATLIGLAFKLQDPDHLLSDQEDRGITCALLPRNLPGIEIGHRHFPLNIPFQNGPIRGRDVFIPLDQIIGGPALIGQGWRMLMENLAAGRSISLPANATGAAKTAVLTTGAYARIRRQFRTPIAWFEGVQEILARMGGTLYAMDAVRTMTVGANDLGEIPAVPSAIVKYHVTEMGRQIALDAMDIHGGKGIILGPKNYLGRGFQAAPIAITVEGANILTRNMIIFGQGAIRCHPFILKEMEAAQIPDGHAALAAFDHALWAHVGFFLSNVVRAWALGFHAAHGARSPTEGPTRRFYQHLERYSAAFAVLSDAAMLTLGGELKRKERLSARLGDLLSYLYIASAVLKRFEDDGRPATDLPLVEWACRHLIYRFQEQAHDFLRNFPKRRLALFLRAVIFPTGRTYSAPSDHLAHSIAELLTSSNETRERLTSGVSLNGPAARPIAQLEEALTLAPDAERLEHKIRGAHREIPSPILNDVDRARWARDQGFLTTDECATLEHFYSLVYEIISVDAFPPGALGTKPLPLPWGSQVLTGS</sequence>
<dbReference type="NCBIfam" id="NF007000">
    <property type="entry name" value="PRK09463.1"/>
    <property type="match status" value="1"/>
</dbReference>
<keyword evidence="9" id="KW-0276">Fatty acid metabolism</keyword>
<comment type="catalytic activity">
    <reaction evidence="12">
        <text>a medium-chain 2,3-saturated fatty acyl-CoA + oxidized [electron-transfer flavoprotein] + H(+) = a medium-chain (2E)-enoyl-CoA + reduced [electron-transfer flavoprotein]</text>
        <dbReference type="Rhea" id="RHEA:14477"/>
        <dbReference type="Rhea" id="RHEA-COMP:10685"/>
        <dbReference type="Rhea" id="RHEA-COMP:10686"/>
        <dbReference type="ChEBI" id="CHEBI:15378"/>
        <dbReference type="ChEBI" id="CHEBI:57692"/>
        <dbReference type="ChEBI" id="CHEBI:58307"/>
        <dbReference type="ChEBI" id="CHEBI:83723"/>
        <dbReference type="ChEBI" id="CHEBI:83726"/>
        <dbReference type="EC" id="1.3.8.7"/>
    </reaction>
</comment>
<comment type="pathway">
    <text evidence="2">Lipid metabolism; fatty acid beta-oxidation.</text>
</comment>
<feature type="transmembrane region" description="Helical" evidence="14">
    <location>
        <begin position="33"/>
        <end position="63"/>
    </location>
</feature>
<accession>T0ZSZ0</accession>
<gene>
    <name evidence="18" type="ORF">B1B_17991</name>
</gene>